<name>A0A397SP92_9GLOM</name>
<keyword evidence="2" id="KW-1185">Reference proteome</keyword>
<organism evidence="1 2">
    <name type="scientific">Glomus cerebriforme</name>
    <dbReference type="NCBI Taxonomy" id="658196"/>
    <lineage>
        <taxon>Eukaryota</taxon>
        <taxon>Fungi</taxon>
        <taxon>Fungi incertae sedis</taxon>
        <taxon>Mucoromycota</taxon>
        <taxon>Glomeromycotina</taxon>
        <taxon>Glomeromycetes</taxon>
        <taxon>Glomerales</taxon>
        <taxon>Glomeraceae</taxon>
        <taxon>Glomus</taxon>
    </lineage>
</organism>
<dbReference type="PANTHER" id="PTHR13318">
    <property type="entry name" value="PARTNER OF PAIRED, ISOFORM B-RELATED"/>
    <property type="match status" value="1"/>
</dbReference>
<sequence length="483" mass="54229">MSSVVLPTPQQNLLYQPLVQLAIKKPIVKNIPYIPPEIIRLVLSFLKNDKKTLAACTLVNHTFNLHVTPILYHTVSFSFPYTFNLFANVTIGESQRSRMIHHLDLSGFSTMGLQKSNSAIQKVVTSQILINILRSCTMLEAFSVSETLESSITFEVLKVLVFECKNIKALDFCGLSSKQFGSALASLTEVMGHVKLIQHYDDDDDEEKFSFQKVNNIVLPHLQRLSLHRCPIISEYSTILTLLAHSPNLTHLDLGGCSISDSTLDFLVTETNVTKTLTHLLLARCKNISSEAIANLISECENLKVLNIYDDINTAVSEYDLITILTSPSAKNFKNLDIGSSNITPRVLYAIQENCTSSLQHLGIANANISSISHLNEFLKAMPSIQFIDLTGVPCLTPLNTNSILNDLQKEHSLHTIEMSESLLKKLGPINGWKINKNYSRRWYYSKQIHGIRADRVHPRKLDVAESGSERMSKIFQYYSFDV</sequence>
<reference evidence="1 2" key="1">
    <citation type="submission" date="2018-06" db="EMBL/GenBank/DDBJ databases">
        <title>Comparative genomics reveals the genomic features of Rhizophagus irregularis, R. cerebriforme, R. diaphanum and Gigaspora rosea, and their symbiotic lifestyle signature.</title>
        <authorList>
            <person name="Morin E."/>
            <person name="San Clemente H."/>
            <person name="Chen E.C.H."/>
            <person name="De La Providencia I."/>
            <person name="Hainaut M."/>
            <person name="Kuo A."/>
            <person name="Kohler A."/>
            <person name="Murat C."/>
            <person name="Tang N."/>
            <person name="Roy S."/>
            <person name="Loubradou J."/>
            <person name="Henrissat B."/>
            <person name="Grigoriev I.V."/>
            <person name="Corradi N."/>
            <person name="Roux C."/>
            <person name="Martin F.M."/>
        </authorList>
    </citation>
    <scope>NUCLEOTIDE SEQUENCE [LARGE SCALE GENOMIC DNA]</scope>
    <source>
        <strain evidence="1 2">DAOM 227022</strain>
    </source>
</reference>
<dbReference type="InterPro" id="IPR032675">
    <property type="entry name" value="LRR_dom_sf"/>
</dbReference>
<accession>A0A397SP92</accession>
<protein>
    <submittedName>
        <fullName evidence="1">Uncharacterized protein</fullName>
    </submittedName>
</protein>
<dbReference type="Proteomes" id="UP000265703">
    <property type="component" value="Unassembled WGS sequence"/>
</dbReference>
<dbReference type="OrthoDB" id="9994419at2759"/>
<dbReference type="GO" id="GO:0019005">
    <property type="term" value="C:SCF ubiquitin ligase complex"/>
    <property type="evidence" value="ECO:0007669"/>
    <property type="project" value="TreeGrafter"/>
</dbReference>
<proteinExistence type="predicted"/>
<dbReference type="EMBL" id="QKYT01000406">
    <property type="protein sequence ID" value="RIA85767.1"/>
    <property type="molecule type" value="Genomic_DNA"/>
</dbReference>
<evidence type="ECO:0000313" key="1">
    <source>
        <dbReference type="EMBL" id="RIA85767.1"/>
    </source>
</evidence>
<gene>
    <name evidence="1" type="ORF">C1645_360972</name>
</gene>
<dbReference type="Gene3D" id="3.80.10.10">
    <property type="entry name" value="Ribonuclease Inhibitor"/>
    <property type="match status" value="2"/>
</dbReference>
<evidence type="ECO:0000313" key="2">
    <source>
        <dbReference type="Proteomes" id="UP000265703"/>
    </source>
</evidence>
<comment type="caution">
    <text evidence="1">The sequence shown here is derived from an EMBL/GenBank/DDBJ whole genome shotgun (WGS) entry which is preliminary data.</text>
</comment>
<dbReference type="GO" id="GO:0031146">
    <property type="term" value="P:SCF-dependent proteasomal ubiquitin-dependent protein catabolic process"/>
    <property type="evidence" value="ECO:0007669"/>
    <property type="project" value="TreeGrafter"/>
</dbReference>
<dbReference type="SUPFAM" id="SSF52047">
    <property type="entry name" value="RNI-like"/>
    <property type="match status" value="1"/>
</dbReference>
<dbReference type="AlphaFoldDB" id="A0A397SP92"/>
<dbReference type="PANTHER" id="PTHR13318:SF190">
    <property type="entry name" value="PARTNER OF PAIRED, ISOFORM B"/>
    <property type="match status" value="1"/>
</dbReference>
<dbReference type="STRING" id="658196.A0A397SP92"/>